<organism evidence="2 3">
    <name type="scientific">blood disease bacterium A2-HR MARDI</name>
    <dbReference type="NCBI Taxonomy" id="1944648"/>
    <lineage>
        <taxon>Bacteria</taxon>
        <taxon>Pseudomonadati</taxon>
        <taxon>Pseudomonadota</taxon>
        <taxon>Betaproteobacteria</taxon>
        <taxon>Burkholderiales</taxon>
        <taxon>Burkholderiaceae</taxon>
        <taxon>Ralstonia</taxon>
        <taxon>Ralstonia solanacearum species complex</taxon>
    </lineage>
</organism>
<dbReference type="RefSeq" id="WP_078223430.1">
    <property type="nucleotide sequence ID" value="NZ_CP019912.1"/>
</dbReference>
<evidence type="ECO:0000313" key="3">
    <source>
        <dbReference type="Proteomes" id="UP000189628"/>
    </source>
</evidence>
<protein>
    <recommendedName>
        <fullName evidence="4">DUF3999 domain-containing protein</fullName>
    </recommendedName>
</protein>
<keyword evidence="1" id="KW-1133">Transmembrane helix</keyword>
<reference evidence="2 3" key="1">
    <citation type="submission" date="2017-02" db="EMBL/GenBank/DDBJ databases">
        <title>Blood Disease Bacterium A2-HR MARDI.</title>
        <authorList>
            <person name="Badrun R."/>
            <person name="Abu Bakar N."/>
            <person name="Laboh R."/>
        </authorList>
    </citation>
    <scope>NUCLEOTIDE SEQUENCE [LARGE SCALE GENOMIC DNA]</scope>
    <source>
        <strain evidence="2 3">A2-HR MARDI</strain>
        <plasmid evidence="3">Plasmid</plasmid>
    </source>
</reference>
<dbReference type="Pfam" id="PF13163">
    <property type="entry name" value="DUF3999"/>
    <property type="match status" value="1"/>
</dbReference>
<evidence type="ECO:0000313" key="2">
    <source>
        <dbReference type="EMBL" id="AQW32021.1"/>
    </source>
</evidence>
<gene>
    <name evidence="2" type="ORF">B0B51_19170</name>
</gene>
<dbReference type="Proteomes" id="UP000189628">
    <property type="component" value="Plasmid unnamed"/>
</dbReference>
<dbReference type="InterPro" id="IPR025060">
    <property type="entry name" value="DUF3999"/>
</dbReference>
<dbReference type="EMBL" id="CP019912">
    <property type="protein sequence ID" value="AQW32021.1"/>
    <property type="molecule type" value="Genomic_DNA"/>
</dbReference>
<dbReference type="AlphaFoldDB" id="A0A1U9VPH6"/>
<sequence>MSHQRAEGGRVKTIGWAAAAALSLSAPAWAERFDLTGAPGASYYAVTLGTDVYAHSRDAGLADLRILNGDGEPVPFSIETPRDAAPRARTLREVRWFATPAEEDSKPGTAGVVLGTDGVLRATGPSPAQASARAWLIDLSQLRDTVTAVVVSLPAAEFQGSVSVQASDDLQHWSPITRATLFHLANRGSPLVRDRIELTGVHAKYLRLTWQGKPPAPDAVRVELAAGAPAAPADSGIQWRTGLAPVRVPAAGDYLFDTGGAFPVERVKVRLPQTNTVVQATLSARANAQAPWRPVTSARLFRLAGAGGQEQESPPLVVPATGERYWRLQVDTRSGGLGAGAPALSIGWRPATVTYAARGNVPFVLAVGEVADGSPVARTELLAGASPAIVPAQLGAMAASPPEALRREPPGGTTRQWVLWGALVAAVAVLGGMAWRLFRASGTPADTSH</sequence>
<keyword evidence="1" id="KW-0812">Transmembrane</keyword>
<evidence type="ECO:0008006" key="4">
    <source>
        <dbReference type="Google" id="ProtNLM"/>
    </source>
</evidence>
<keyword evidence="1" id="KW-0472">Membrane</keyword>
<proteinExistence type="predicted"/>
<evidence type="ECO:0000256" key="1">
    <source>
        <dbReference type="SAM" id="Phobius"/>
    </source>
</evidence>
<accession>A0A1U9VPH6</accession>
<keyword evidence="2" id="KW-0614">Plasmid</keyword>
<geneLocation type="plasmid" evidence="2">
    <name>unnamed</name>
</geneLocation>
<name>A0A1U9VPH6_9RALS</name>
<feature type="transmembrane region" description="Helical" evidence="1">
    <location>
        <begin position="417"/>
        <end position="438"/>
    </location>
</feature>